<dbReference type="EMBL" id="SNRW01010574">
    <property type="protein sequence ID" value="KAA6376369.1"/>
    <property type="molecule type" value="Genomic_DNA"/>
</dbReference>
<reference evidence="1 2" key="1">
    <citation type="submission" date="2019-03" db="EMBL/GenBank/DDBJ databases">
        <title>Single cell metagenomics reveals metabolic interactions within the superorganism composed of flagellate Streblomastix strix and complex community of Bacteroidetes bacteria on its surface.</title>
        <authorList>
            <person name="Treitli S.C."/>
            <person name="Kolisko M."/>
            <person name="Husnik F."/>
            <person name="Keeling P."/>
            <person name="Hampl V."/>
        </authorList>
    </citation>
    <scope>NUCLEOTIDE SEQUENCE [LARGE SCALE GENOMIC DNA]</scope>
    <source>
        <strain evidence="1">ST1C</strain>
    </source>
</reference>
<evidence type="ECO:0000313" key="1">
    <source>
        <dbReference type="EMBL" id="KAA6376369.1"/>
    </source>
</evidence>
<comment type="caution">
    <text evidence="1">The sequence shown here is derived from an EMBL/GenBank/DDBJ whole genome shotgun (WGS) entry which is preliminary data.</text>
</comment>
<protein>
    <submittedName>
        <fullName evidence="1">Uncharacterized protein</fullName>
    </submittedName>
</protein>
<name>A0A5J4V0W9_9EUKA</name>
<dbReference type="AlphaFoldDB" id="A0A5J4V0W9"/>
<proteinExistence type="predicted"/>
<evidence type="ECO:0000313" key="2">
    <source>
        <dbReference type="Proteomes" id="UP000324800"/>
    </source>
</evidence>
<sequence length="254" mass="28755">MSKKLSGPHYVAFSNSISVQPLHLLALEVLAQFEEDLENPQLFSISNDNIIAHIAPSNIAFSLQSSFQFRYSMIIEVSTLPLVNLSFFPSQQQFSVNPNLHRNFTFNNFRLAESVASYPNLLPILITVTFCNNNKTKEESTDDNENTFEVRNQRFDKILEICQYNGNQIQHKVLIEMKFAKQMTLAACVGGGSQEQNNSVIKSAQQCLESIVSILNDDKLYENQYPSLNSEIIEEIEEESGLEEFNSLNSATKI</sequence>
<accession>A0A5J4V0W9</accession>
<organism evidence="1 2">
    <name type="scientific">Streblomastix strix</name>
    <dbReference type="NCBI Taxonomy" id="222440"/>
    <lineage>
        <taxon>Eukaryota</taxon>
        <taxon>Metamonada</taxon>
        <taxon>Preaxostyla</taxon>
        <taxon>Oxymonadida</taxon>
        <taxon>Streblomastigidae</taxon>
        <taxon>Streblomastix</taxon>
    </lineage>
</organism>
<gene>
    <name evidence="1" type="ORF">EZS28_028104</name>
</gene>
<dbReference type="Proteomes" id="UP000324800">
    <property type="component" value="Unassembled WGS sequence"/>
</dbReference>